<evidence type="ECO:0000256" key="1">
    <source>
        <dbReference type="ARBA" id="ARBA00005417"/>
    </source>
</evidence>
<accession>A0A4R1QVR3</accession>
<proteinExistence type="inferred from homology"/>
<evidence type="ECO:0000256" key="3">
    <source>
        <dbReference type="ARBA" id="ARBA00022741"/>
    </source>
</evidence>
<dbReference type="PROSITE" id="PS00211">
    <property type="entry name" value="ABC_TRANSPORTER_1"/>
    <property type="match status" value="1"/>
</dbReference>
<dbReference type="CDD" id="cd03255">
    <property type="entry name" value="ABC_MJ0796_LolCDE_FtsE"/>
    <property type="match status" value="1"/>
</dbReference>
<evidence type="ECO:0000259" key="5">
    <source>
        <dbReference type="PROSITE" id="PS50893"/>
    </source>
</evidence>
<dbReference type="InterPro" id="IPR017871">
    <property type="entry name" value="ABC_transporter-like_CS"/>
</dbReference>
<dbReference type="GO" id="GO:0016887">
    <property type="term" value="F:ATP hydrolysis activity"/>
    <property type="evidence" value="ECO:0007669"/>
    <property type="project" value="InterPro"/>
</dbReference>
<dbReference type="Pfam" id="PF00005">
    <property type="entry name" value="ABC_tran"/>
    <property type="match status" value="1"/>
</dbReference>
<dbReference type="SUPFAM" id="SSF52540">
    <property type="entry name" value="P-loop containing nucleoside triphosphate hydrolases"/>
    <property type="match status" value="1"/>
</dbReference>
<protein>
    <submittedName>
        <fullName evidence="6">Putative ABC transport system ATP-binding protein</fullName>
    </submittedName>
</protein>
<sequence>MSEILKTVNISKKFNSFETALKEVSLTFKSGMFHVILGQSGSGKSTLINIMSSLLKPTSGKIFYGEEEITNLSKKERLILRHEKFSNIFQEYFLLSELTVKENIELGKSAQDKNISYEEIMQHLDIVHLDKRFPYELSGGQRQRAAIARAIIKNPDVLFCDEATGALDEENSKKIVSYLKEINKKYGTTIIFSTHNIKISKMADRIITMKDGAVISDIQNRTPTLVQDIDWGI</sequence>
<dbReference type="Gene3D" id="3.40.50.300">
    <property type="entry name" value="P-loop containing nucleotide triphosphate hydrolases"/>
    <property type="match status" value="1"/>
</dbReference>
<dbReference type="InterPro" id="IPR003593">
    <property type="entry name" value="AAA+_ATPase"/>
</dbReference>
<name>A0A4R1QVR3_9FIRM</name>
<evidence type="ECO:0000256" key="2">
    <source>
        <dbReference type="ARBA" id="ARBA00022448"/>
    </source>
</evidence>
<reference evidence="6 7" key="1">
    <citation type="submission" date="2019-03" db="EMBL/GenBank/DDBJ databases">
        <title>Genomic Encyclopedia of Type Strains, Phase IV (KMG-IV): sequencing the most valuable type-strain genomes for metagenomic binning, comparative biology and taxonomic classification.</title>
        <authorList>
            <person name="Goeker M."/>
        </authorList>
    </citation>
    <scope>NUCLEOTIDE SEQUENCE [LARGE SCALE GENOMIC DNA]</scope>
    <source>
        <strain evidence="6 7">DSM 100556</strain>
    </source>
</reference>
<keyword evidence="4 6" id="KW-0067">ATP-binding</keyword>
<evidence type="ECO:0000313" key="6">
    <source>
        <dbReference type="EMBL" id="TCL57687.1"/>
    </source>
</evidence>
<feature type="domain" description="ABC transporter" evidence="5">
    <location>
        <begin position="5"/>
        <end position="231"/>
    </location>
</feature>
<dbReference type="PANTHER" id="PTHR42798:SF2">
    <property type="entry name" value="ABC TRANSPORTER ATP-BINDING PROTEIN MG467-RELATED"/>
    <property type="match status" value="1"/>
</dbReference>
<keyword evidence="2" id="KW-0813">Transport</keyword>
<dbReference type="PROSITE" id="PS50893">
    <property type="entry name" value="ABC_TRANSPORTER_2"/>
    <property type="match status" value="1"/>
</dbReference>
<comment type="caution">
    <text evidence="6">The sequence shown here is derived from an EMBL/GenBank/DDBJ whole genome shotgun (WGS) entry which is preliminary data.</text>
</comment>
<dbReference type="AlphaFoldDB" id="A0A4R1QVR3"/>
<dbReference type="SMART" id="SM00382">
    <property type="entry name" value="AAA"/>
    <property type="match status" value="1"/>
</dbReference>
<keyword evidence="7" id="KW-1185">Reference proteome</keyword>
<dbReference type="GO" id="GO:0005524">
    <property type="term" value="F:ATP binding"/>
    <property type="evidence" value="ECO:0007669"/>
    <property type="project" value="UniProtKB-KW"/>
</dbReference>
<organism evidence="6 7">
    <name type="scientific">Kineothrix alysoides</name>
    <dbReference type="NCBI Taxonomy" id="1469948"/>
    <lineage>
        <taxon>Bacteria</taxon>
        <taxon>Bacillati</taxon>
        <taxon>Bacillota</taxon>
        <taxon>Clostridia</taxon>
        <taxon>Lachnospirales</taxon>
        <taxon>Lachnospiraceae</taxon>
        <taxon>Kineothrix</taxon>
    </lineage>
</organism>
<dbReference type="InterPro" id="IPR027417">
    <property type="entry name" value="P-loop_NTPase"/>
</dbReference>
<dbReference type="Proteomes" id="UP000295718">
    <property type="component" value="Unassembled WGS sequence"/>
</dbReference>
<dbReference type="InterPro" id="IPR003439">
    <property type="entry name" value="ABC_transporter-like_ATP-bd"/>
</dbReference>
<gene>
    <name evidence="6" type="ORF">EDD76_108222</name>
</gene>
<dbReference type="STRING" id="1469948.GCA_000732725_03908"/>
<dbReference type="PANTHER" id="PTHR42798">
    <property type="entry name" value="LIPOPROTEIN-RELEASING SYSTEM ATP-BINDING PROTEIN LOLD"/>
    <property type="match status" value="1"/>
</dbReference>
<evidence type="ECO:0000256" key="4">
    <source>
        <dbReference type="ARBA" id="ARBA00022840"/>
    </source>
</evidence>
<keyword evidence="3" id="KW-0547">Nucleotide-binding</keyword>
<dbReference type="InterPro" id="IPR017911">
    <property type="entry name" value="MacB-like_ATP-bd"/>
</dbReference>
<evidence type="ECO:0000313" key="7">
    <source>
        <dbReference type="Proteomes" id="UP000295718"/>
    </source>
</evidence>
<dbReference type="RefSeq" id="WP_031392530.1">
    <property type="nucleotide sequence ID" value="NZ_JPNB01000003.1"/>
</dbReference>
<comment type="similarity">
    <text evidence="1">Belongs to the ABC transporter superfamily.</text>
</comment>
<dbReference type="EMBL" id="SLUO01000008">
    <property type="protein sequence ID" value="TCL57687.1"/>
    <property type="molecule type" value="Genomic_DNA"/>
</dbReference>
<dbReference type="OrthoDB" id="9791546at2"/>